<dbReference type="SUPFAM" id="SSF56784">
    <property type="entry name" value="HAD-like"/>
    <property type="match status" value="1"/>
</dbReference>
<gene>
    <name evidence="1" type="ORF">AVDCRST_MAG88-965</name>
</gene>
<organism evidence="1">
    <name type="scientific">uncultured Thermomicrobiales bacterium</name>
    <dbReference type="NCBI Taxonomy" id="1645740"/>
    <lineage>
        <taxon>Bacteria</taxon>
        <taxon>Pseudomonadati</taxon>
        <taxon>Thermomicrobiota</taxon>
        <taxon>Thermomicrobia</taxon>
        <taxon>Thermomicrobiales</taxon>
        <taxon>environmental samples</taxon>
    </lineage>
</organism>
<proteinExistence type="predicted"/>
<dbReference type="InterPro" id="IPR036412">
    <property type="entry name" value="HAD-like_sf"/>
</dbReference>
<name>A0A6J4UNE0_9BACT</name>
<evidence type="ECO:0008006" key="2">
    <source>
        <dbReference type="Google" id="ProtNLM"/>
    </source>
</evidence>
<dbReference type="AlphaFoldDB" id="A0A6J4UNE0"/>
<dbReference type="InterPro" id="IPR023214">
    <property type="entry name" value="HAD_sf"/>
</dbReference>
<dbReference type="EMBL" id="CADCWM010000339">
    <property type="protein sequence ID" value="CAA9554010.1"/>
    <property type="molecule type" value="Genomic_DNA"/>
</dbReference>
<accession>A0A6J4UNE0</accession>
<protein>
    <recommendedName>
        <fullName evidence="2">Haloacid dehalogenase, type II</fullName>
    </recommendedName>
</protein>
<reference evidence="1" key="1">
    <citation type="submission" date="2020-02" db="EMBL/GenBank/DDBJ databases">
        <authorList>
            <person name="Meier V. D."/>
        </authorList>
    </citation>
    <scope>NUCLEOTIDE SEQUENCE</scope>
    <source>
        <strain evidence="1">AVDCRST_MAG88</strain>
    </source>
</reference>
<dbReference type="Gene3D" id="3.40.50.1000">
    <property type="entry name" value="HAD superfamily/HAD-like"/>
    <property type="match status" value="1"/>
</dbReference>
<sequence>MAHELLGLRADETMMVAAHPDDLRAARAAGLRTAYVPRPLEHGPDAPPGEQGELSAFDLVAIDFVELAQQLGA</sequence>
<evidence type="ECO:0000313" key="1">
    <source>
        <dbReference type="EMBL" id="CAA9554010.1"/>
    </source>
</evidence>